<evidence type="ECO:0000256" key="1">
    <source>
        <dbReference type="ARBA" id="ARBA00022723"/>
    </source>
</evidence>
<evidence type="ECO:0000313" key="8">
    <source>
        <dbReference type="EMBL" id="KEF58084.1"/>
    </source>
</evidence>
<dbReference type="Pfam" id="PF00172">
    <property type="entry name" value="Zn_clus"/>
    <property type="match status" value="1"/>
</dbReference>
<dbReference type="InterPro" id="IPR001138">
    <property type="entry name" value="Zn2Cys6_DnaBD"/>
</dbReference>
<keyword evidence="2" id="KW-0862">Zinc</keyword>
<name>A0A072PD97_9EURO</name>
<dbReference type="Proteomes" id="UP000027920">
    <property type="component" value="Unassembled WGS sequence"/>
</dbReference>
<keyword evidence="3" id="KW-0805">Transcription regulation</keyword>
<dbReference type="PROSITE" id="PS00463">
    <property type="entry name" value="ZN2_CY6_FUNGAL_1"/>
    <property type="match status" value="1"/>
</dbReference>
<keyword evidence="5" id="KW-0804">Transcription</keyword>
<dbReference type="PROSITE" id="PS50048">
    <property type="entry name" value="ZN2_CY6_FUNGAL_2"/>
    <property type="match status" value="1"/>
</dbReference>
<dbReference type="HOGENOM" id="CLU_011409_6_0_1"/>
<dbReference type="OrthoDB" id="2593732at2759"/>
<dbReference type="SUPFAM" id="SSF57701">
    <property type="entry name" value="Zn2/Cys6 DNA-binding domain"/>
    <property type="match status" value="1"/>
</dbReference>
<feature type="domain" description="Zn(2)-C6 fungal-type" evidence="7">
    <location>
        <begin position="14"/>
        <end position="42"/>
    </location>
</feature>
<dbReference type="GO" id="GO:0003677">
    <property type="term" value="F:DNA binding"/>
    <property type="evidence" value="ECO:0007669"/>
    <property type="project" value="UniProtKB-KW"/>
</dbReference>
<protein>
    <recommendedName>
        <fullName evidence="7">Zn(2)-C6 fungal-type domain-containing protein</fullName>
    </recommendedName>
</protein>
<organism evidence="8 9">
    <name type="scientific">Exophiala aquamarina CBS 119918</name>
    <dbReference type="NCBI Taxonomy" id="1182545"/>
    <lineage>
        <taxon>Eukaryota</taxon>
        <taxon>Fungi</taxon>
        <taxon>Dikarya</taxon>
        <taxon>Ascomycota</taxon>
        <taxon>Pezizomycotina</taxon>
        <taxon>Eurotiomycetes</taxon>
        <taxon>Chaetothyriomycetidae</taxon>
        <taxon>Chaetothyriales</taxon>
        <taxon>Herpotrichiellaceae</taxon>
        <taxon>Exophiala</taxon>
    </lineage>
</organism>
<evidence type="ECO:0000313" key="9">
    <source>
        <dbReference type="Proteomes" id="UP000027920"/>
    </source>
</evidence>
<dbReference type="GeneID" id="25280927"/>
<dbReference type="PANTHER" id="PTHR36206">
    <property type="entry name" value="ASPERCRYPTIN BIOSYNTHESIS CLUSTER-SPECIFIC TRANSCRIPTION REGULATOR ATNN-RELATED"/>
    <property type="match status" value="1"/>
</dbReference>
<sequence>MANLGRHAPKSRAGCLTCKKRRVKCDQARPTCQRCIKAGLGCGGYPLELISSTLAQISRSTVISTSTTLLSAFSATRQEWQAYGLYSRKVSSALSGAFDTDLWQSLFLQIATTEVPVRLALFALGTLVRHNESGSVQHISSCLCTHCRQGLRYYNKSILSLSDYLQKTPANESIDLALVSCVLFTCIELYRTNDRNAITLVEKGSSILSQATELNFHHRQPHPSLLNLFNRLRISTGMFSWDFNGRPSIDALAVASEQLRFENLGVAREILLKLTPKAQSLRVAASKAHRLDTHRSDLALSLRALTNEQDIAKTQLASWFRAFEGLKLHPGQDVSPFAVQFLYAKFLSTRIHINTALEISQDIYLDYIDDFKAIVAAAEEGVQHASNDETWLGFTFEGGFLPSLYLAGLKCRDPEIRRKILSLMHRCNAKEGLWCRSELVCVLARVMEIEEGCTSVFSGDRDSSDSGQAPPRLYDVSCDINYRKLGSLFVDVVYTLYDEASPEPWRTFTETLLIEK</sequence>
<dbReference type="GO" id="GO:0000981">
    <property type="term" value="F:DNA-binding transcription factor activity, RNA polymerase II-specific"/>
    <property type="evidence" value="ECO:0007669"/>
    <property type="project" value="InterPro"/>
</dbReference>
<keyword evidence="4" id="KW-0238">DNA-binding</keyword>
<gene>
    <name evidence="8" type="ORF">A1O9_06007</name>
</gene>
<reference evidence="8 9" key="1">
    <citation type="submission" date="2013-03" db="EMBL/GenBank/DDBJ databases">
        <title>The Genome Sequence of Exophiala aquamarina CBS 119918.</title>
        <authorList>
            <consortium name="The Broad Institute Genomics Platform"/>
            <person name="Cuomo C."/>
            <person name="de Hoog S."/>
            <person name="Gorbushina A."/>
            <person name="Walker B."/>
            <person name="Young S.K."/>
            <person name="Zeng Q."/>
            <person name="Gargeya S."/>
            <person name="Fitzgerald M."/>
            <person name="Haas B."/>
            <person name="Abouelleil A."/>
            <person name="Allen A.W."/>
            <person name="Alvarado L."/>
            <person name="Arachchi H.M."/>
            <person name="Berlin A.M."/>
            <person name="Chapman S.B."/>
            <person name="Gainer-Dewar J."/>
            <person name="Goldberg J."/>
            <person name="Griggs A."/>
            <person name="Gujja S."/>
            <person name="Hansen M."/>
            <person name="Howarth C."/>
            <person name="Imamovic A."/>
            <person name="Ireland A."/>
            <person name="Larimer J."/>
            <person name="McCowan C."/>
            <person name="Murphy C."/>
            <person name="Pearson M."/>
            <person name="Poon T.W."/>
            <person name="Priest M."/>
            <person name="Roberts A."/>
            <person name="Saif S."/>
            <person name="Shea T."/>
            <person name="Sisk P."/>
            <person name="Sykes S."/>
            <person name="Wortman J."/>
            <person name="Nusbaum C."/>
            <person name="Birren B."/>
        </authorList>
    </citation>
    <scope>NUCLEOTIDE SEQUENCE [LARGE SCALE GENOMIC DNA]</scope>
    <source>
        <strain evidence="8 9">CBS 119918</strain>
    </source>
</reference>
<dbReference type="RefSeq" id="XP_013260674.1">
    <property type="nucleotide sequence ID" value="XM_013405220.1"/>
</dbReference>
<dbReference type="CDD" id="cd00067">
    <property type="entry name" value="GAL4"/>
    <property type="match status" value="1"/>
</dbReference>
<comment type="caution">
    <text evidence="8">The sequence shown here is derived from an EMBL/GenBank/DDBJ whole genome shotgun (WGS) entry which is preliminary data.</text>
</comment>
<dbReference type="Gene3D" id="4.10.240.10">
    <property type="entry name" value="Zn(2)-C6 fungal-type DNA-binding domain"/>
    <property type="match status" value="1"/>
</dbReference>
<proteinExistence type="predicted"/>
<evidence type="ECO:0000256" key="4">
    <source>
        <dbReference type="ARBA" id="ARBA00023125"/>
    </source>
</evidence>
<evidence type="ECO:0000259" key="7">
    <source>
        <dbReference type="PROSITE" id="PS50048"/>
    </source>
</evidence>
<keyword evidence="6" id="KW-0539">Nucleus</keyword>
<dbReference type="GO" id="GO:0008270">
    <property type="term" value="F:zinc ion binding"/>
    <property type="evidence" value="ECO:0007669"/>
    <property type="project" value="InterPro"/>
</dbReference>
<keyword evidence="1" id="KW-0479">Metal-binding</keyword>
<dbReference type="InterPro" id="IPR036864">
    <property type="entry name" value="Zn2-C6_fun-type_DNA-bd_sf"/>
</dbReference>
<evidence type="ECO:0000256" key="5">
    <source>
        <dbReference type="ARBA" id="ARBA00023163"/>
    </source>
</evidence>
<evidence type="ECO:0000256" key="6">
    <source>
        <dbReference type="ARBA" id="ARBA00023242"/>
    </source>
</evidence>
<dbReference type="PANTHER" id="PTHR36206:SF12">
    <property type="entry name" value="ASPERCRYPTIN BIOSYNTHESIS CLUSTER-SPECIFIC TRANSCRIPTION REGULATOR ATNN-RELATED"/>
    <property type="match status" value="1"/>
</dbReference>
<dbReference type="InterPro" id="IPR052360">
    <property type="entry name" value="Transcr_Regulatory_Proteins"/>
</dbReference>
<accession>A0A072PD97</accession>
<evidence type="ECO:0000256" key="3">
    <source>
        <dbReference type="ARBA" id="ARBA00023015"/>
    </source>
</evidence>
<keyword evidence="9" id="KW-1185">Reference proteome</keyword>
<dbReference type="AlphaFoldDB" id="A0A072PD97"/>
<dbReference type="VEuPathDB" id="FungiDB:A1O9_06007"/>
<dbReference type="EMBL" id="AMGV01000004">
    <property type="protein sequence ID" value="KEF58084.1"/>
    <property type="molecule type" value="Genomic_DNA"/>
</dbReference>
<evidence type="ECO:0000256" key="2">
    <source>
        <dbReference type="ARBA" id="ARBA00022833"/>
    </source>
</evidence>
<dbReference type="SMART" id="SM00066">
    <property type="entry name" value="GAL4"/>
    <property type="match status" value="1"/>
</dbReference>